<protein>
    <submittedName>
        <fullName evidence="1">Uncharacterized protein</fullName>
    </submittedName>
</protein>
<dbReference type="RefSeq" id="WP_160799352.1">
    <property type="nucleotide sequence ID" value="NZ_WUUL01000001.1"/>
</dbReference>
<proteinExistence type="predicted"/>
<dbReference type="AlphaFoldDB" id="A0A6I4VPW1"/>
<name>A0A6I4VPW1_9BACL</name>
<reference evidence="1 2" key="1">
    <citation type="submission" date="2019-12" db="EMBL/GenBank/DDBJ databases">
        <title>Whole-genome analyses of novel actinobacteria.</title>
        <authorList>
            <person name="Sahin N."/>
            <person name="Saygin H."/>
        </authorList>
    </citation>
    <scope>NUCLEOTIDE SEQUENCE [LARGE SCALE GENOMIC DNA]</scope>
    <source>
        <strain evidence="1 2">KC615</strain>
    </source>
</reference>
<organism evidence="1 2">
    <name type="scientific">Shimazuella alba</name>
    <dbReference type="NCBI Taxonomy" id="2690964"/>
    <lineage>
        <taxon>Bacteria</taxon>
        <taxon>Bacillati</taxon>
        <taxon>Bacillota</taxon>
        <taxon>Bacilli</taxon>
        <taxon>Bacillales</taxon>
        <taxon>Thermoactinomycetaceae</taxon>
        <taxon>Shimazuella</taxon>
    </lineage>
</organism>
<dbReference type="EMBL" id="WUUL01000001">
    <property type="protein sequence ID" value="MXQ52315.1"/>
    <property type="molecule type" value="Genomic_DNA"/>
</dbReference>
<gene>
    <name evidence="1" type="ORF">GSM42_00820</name>
</gene>
<sequence>MKNADIEGMLIIEDMLILDLSVLDNMPKDELINLIKSMDNSTPLKIIQKMNSN</sequence>
<evidence type="ECO:0000313" key="1">
    <source>
        <dbReference type="EMBL" id="MXQ52315.1"/>
    </source>
</evidence>
<accession>A0A6I4VPW1</accession>
<dbReference type="Proteomes" id="UP000430692">
    <property type="component" value="Unassembled WGS sequence"/>
</dbReference>
<comment type="caution">
    <text evidence="1">The sequence shown here is derived from an EMBL/GenBank/DDBJ whole genome shotgun (WGS) entry which is preliminary data.</text>
</comment>
<keyword evidence="2" id="KW-1185">Reference proteome</keyword>
<evidence type="ECO:0000313" key="2">
    <source>
        <dbReference type="Proteomes" id="UP000430692"/>
    </source>
</evidence>